<protein>
    <submittedName>
        <fullName evidence="2">Universal stress protein</fullName>
    </submittedName>
</protein>
<evidence type="ECO:0000313" key="3">
    <source>
        <dbReference type="Proteomes" id="UP000259273"/>
    </source>
</evidence>
<dbReference type="STRING" id="1121937.GCA_000423125_00815"/>
<dbReference type="SUPFAM" id="SSF52402">
    <property type="entry name" value="Adenine nucleotide alpha hydrolases-like"/>
    <property type="match status" value="1"/>
</dbReference>
<comment type="caution">
    <text evidence="2">The sequence shown here is derived from an EMBL/GenBank/DDBJ whole genome shotgun (WGS) entry which is preliminary data.</text>
</comment>
<dbReference type="AlphaFoldDB" id="A0A3C1KNT1"/>
<name>A0A3C1KNT1_9GAMM</name>
<organism evidence="2 3">
    <name type="scientific">Haliea salexigens</name>
    <dbReference type="NCBI Taxonomy" id="287487"/>
    <lineage>
        <taxon>Bacteria</taxon>
        <taxon>Pseudomonadati</taxon>
        <taxon>Pseudomonadota</taxon>
        <taxon>Gammaproteobacteria</taxon>
        <taxon>Cellvibrionales</taxon>
        <taxon>Halieaceae</taxon>
        <taxon>Haliea</taxon>
    </lineage>
</organism>
<gene>
    <name evidence="2" type="ORF">DCP75_11575</name>
</gene>
<dbReference type="Pfam" id="PF00582">
    <property type="entry name" value="Usp"/>
    <property type="match status" value="1"/>
</dbReference>
<accession>A0A3C1KNT1</accession>
<dbReference type="EMBL" id="DMND01000154">
    <property type="protein sequence ID" value="HAN28337.1"/>
    <property type="molecule type" value="Genomic_DNA"/>
</dbReference>
<dbReference type="InterPro" id="IPR006016">
    <property type="entry name" value="UspA"/>
</dbReference>
<sequence>MNSEAVQRQQARRVLAMLDASRHSRMALQAAVELAREHRAELVALYVEDENLLRSADFPFACEVGARSGLARPLTVAAMQATLSRQLQAVSQALESAVAGDGVTYSLQVTRGGV</sequence>
<reference evidence="2 3" key="1">
    <citation type="journal article" date="2018" name="Nat. Biotechnol.">
        <title>A standardized bacterial taxonomy based on genome phylogeny substantially revises the tree of life.</title>
        <authorList>
            <person name="Parks D.H."/>
            <person name="Chuvochina M."/>
            <person name="Waite D.W."/>
            <person name="Rinke C."/>
            <person name="Skarshewski A."/>
            <person name="Chaumeil P.A."/>
            <person name="Hugenholtz P."/>
        </authorList>
    </citation>
    <scope>NUCLEOTIDE SEQUENCE [LARGE SCALE GENOMIC DNA]</scope>
    <source>
        <strain evidence="2">UBA9158</strain>
    </source>
</reference>
<dbReference type="Proteomes" id="UP000259273">
    <property type="component" value="Unassembled WGS sequence"/>
</dbReference>
<proteinExistence type="predicted"/>
<feature type="domain" description="UspA" evidence="1">
    <location>
        <begin position="12"/>
        <end position="59"/>
    </location>
</feature>
<evidence type="ECO:0000259" key="1">
    <source>
        <dbReference type="Pfam" id="PF00582"/>
    </source>
</evidence>
<feature type="non-terminal residue" evidence="2">
    <location>
        <position position="114"/>
    </location>
</feature>
<evidence type="ECO:0000313" key="2">
    <source>
        <dbReference type="EMBL" id="HAN28337.1"/>
    </source>
</evidence>
<dbReference type="Gene3D" id="3.40.50.12370">
    <property type="match status" value="1"/>
</dbReference>